<name>A0A0F9MST8_9ZZZZ</name>
<evidence type="ECO:0000313" key="1">
    <source>
        <dbReference type="EMBL" id="KKN02472.1"/>
    </source>
</evidence>
<comment type="caution">
    <text evidence="1">The sequence shown here is derived from an EMBL/GenBank/DDBJ whole genome shotgun (WGS) entry which is preliminary data.</text>
</comment>
<dbReference type="AlphaFoldDB" id="A0A0F9MST8"/>
<reference evidence="1" key="1">
    <citation type="journal article" date="2015" name="Nature">
        <title>Complex archaea that bridge the gap between prokaryotes and eukaryotes.</title>
        <authorList>
            <person name="Spang A."/>
            <person name="Saw J.H."/>
            <person name="Jorgensen S.L."/>
            <person name="Zaremba-Niedzwiedzka K."/>
            <person name="Martijn J."/>
            <person name="Lind A.E."/>
            <person name="van Eijk R."/>
            <person name="Schleper C."/>
            <person name="Guy L."/>
            <person name="Ettema T.J."/>
        </authorList>
    </citation>
    <scope>NUCLEOTIDE SEQUENCE</scope>
</reference>
<dbReference type="EMBL" id="LAZR01005145">
    <property type="protein sequence ID" value="KKN02472.1"/>
    <property type="molecule type" value="Genomic_DNA"/>
</dbReference>
<protein>
    <submittedName>
        <fullName evidence="1">Uncharacterized protein</fullName>
    </submittedName>
</protein>
<sequence length="85" mass="9283">MIVKVHAKVGDLIKEFYLINPQNIMFNEGEVQGGSGLTGLDGQHLTKAKMIIHFPAGGKLVVEETKEELLKLFNGDGNDISMSKV</sequence>
<organism evidence="1">
    <name type="scientific">marine sediment metagenome</name>
    <dbReference type="NCBI Taxonomy" id="412755"/>
    <lineage>
        <taxon>unclassified sequences</taxon>
        <taxon>metagenomes</taxon>
        <taxon>ecological metagenomes</taxon>
    </lineage>
</organism>
<proteinExistence type="predicted"/>
<accession>A0A0F9MST8</accession>
<gene>
    <name evidence="1" type="ORF">LCGC14_1117490</name>
</gene>